<dbReference type="AlphaFoldDB" id="A0A8J3UDN8"/>
<dbReference type="EMBL" id="BOOQ01000001">
    <property type="protein sequence ID" value="GII43588.1"/>
    <property type="molecule type" value="Genomic_DNA"/>
</dbReference>
<evidence type="ECO:0000313" key="2">
    <source>
        <dbReference type="EMBL" id="GII43588.1"/>
    </source>
</evidence>
<sequence>METNIRQTKETSIVPDQVLVPLAVGDEAELVTELHLAQASLRVPSARIAEQADPPESELPGRRFTLSSSRTSERHCDGQLAEPYDIRADP</sequence>
<comment type="caution">
    <text evidence="2">The sequence shown here is derived from an EMBL/GenBank/DDBJ whole genome shotgun (WGS) entry which is preliminary data.</text>
</comment>
<protein>
    <submittedName>
        <fullName evidence="2">Uncharacterized protein</fullName>
    </submittedName>
</protein>
<name>A0A8J3UDN8_9ACTN</name>
<evidence type="ECO:0000313" key="3">
    <source>
        <dbReference type="Proteomes" id="UP000644610"/>
    </source>
</evidence>
<evidence type="ECO:0000256" key="1">
    <source>
        <dbReference type="SAM" id="MobiDB-lite"/>
    </source>
</evidence>
<feature type="region of interest" description="Disordered" evidence="1">
    <location>
        <begin position="47"/>
        <end position="90"/>
    </location>
</feature>
<gene>
    <name evidence="2" type="ORF">Psi02_00120</name>
</gene>
<reference evidence="2" key="1">
    <citation type="submission" date="2021-01" db="EMBL/GenBank/DDBJ databases">
        <title>Whole genome shotgun sequence of Planotetraspora silvatica NBRC 100141.</title>
        <authorList>
            <person name="Komaki H."/>
            <person name="Tamura T."/>
        </authorList>
    </citation>
    <scope>NUCLEOTIDE SEQUENCE</scope>
    <source>
        <strain evidence="2">NBRC 100141</strain>
    </source>
</reference>
<organism evidence="2 3">
    <name type="scientific">Planotetraspora silvatica</name>
    <dbReference type="NCBI Taxonomy" id="234614"/>
    <lineage>
        <taxon>Bacteria</taxon>
        <taxon>Bacillati</taxon>
        <taxon>Actinomycetota</taxon>
        <taxon>Actinomycetes</taxon>
        <taxon>Streptosporangiales</taxon>
        <taxon>Streptosporangiaceae</taxon>
        <taxon>Planotetraspora</taxon>
    </lineage>
</organism>
<dbReference type="Proteomes" id="UP000644610">
    <property type="component" value="Unassembled WGS sequence"/>
</dbReference>
<keyword evidence="3" id="KW-1185">Reference proteome</keyword>
<proteinExistence type="predicted"/>
<accession>A0A8J3UDN8</accession>